<evidence type="ECO:0000313" key="1">
    <source>
        <dbReference type="Proteomes" id="UP000025227"/>
    </source>
</evidence>
<keyword evidence="1" id="KW-1185">Reference proteome</keyword>
<protein>
    <submittedName>
        <fullName evidence="2">Uncharacterized protein</fullName>
    </submittedName>
</protein>
<proteinExistence type="predicted"/>
<dbReference type="WBParaSite" id="HCON_00121475-00001">
    <property type="protein sequence ID" value="HCON_00121475-00001"/>
    <property type="gene ID" value="HCON_00121475"/>
</dbReference>
<organism evidence="1 2">
    <name type="scientific">Haemonchus contortus</name>
    <name type="common">Barber pole worm</name>
    <dbReference type="NCBI Taxonomy" id="6289"/>
    <lineage>
        <taxon>Eukaryota</taxon>
        <taxon>Metazoa</taxon>
        <taxon>Ecdysozoa</taxon>
        <taxon>Nematoda</taxon>
        <taxon>Chromadorea</taxon>
        <taxon>Rhabditida</taxon>
        <taxon>Rhabditina</taxon>
        <taxon>Rhabditomorpha</taxon>
        <taxon>Strongyloidea</taxon>
        <taxon>Trichostrongylidae</taxon>
        <taxon>Haemonchus</taxon>
    </lineage>
</organism>
<name>A0A7I4YQE6_HAECO</name>
<dbReference type="Proteomes" id="UP000025227">
    <property type="component" value="Unplaced"/>
</dbReference>
<evidence type="ECO:0000313" key="2">
    <source>
        <dbReference type="WBParaSite" id="HCON_00121475-00001"/>
    </source>
</evidence>
<reference evidence="2" key="1">
    <citation type="submission" date="2020-12" db="UniProtKB">
        <authorList>
            <consortium name="WormBaseParasite"/>
        </authorList>
    </citation>
    <scope>IDENTIFICATION</scope>
    <source>
        <strain evidence="2">MHco3</strain>
    </source>
</reference>
<accession>A0A7I4YQE6</accession>
<dbReference type="AlphaFoldDB" id="A0A7I4YQE6"/>
<sequence length="52" mass="5861">MPSCPFTDINQQISFICRRKTGRIFLITMLFYSTDTLGITGFAGDHQCPFGL</sequence>